<evidence type="ECO:0000256" key="3">
    <source>
        <dbReference type="ARBA" id="ARBA00022692"/>
    </source>
</evidence>
<keyword evidence="12" id="KW-1185">Reference proteome</keyword>
<dbReference type="PROSITE" id="PS50104">
    <property type="entry name" value="TIR"/>
    <property type="match status" value="2"/>
</dbReference>
<evidence type="ECO:0000256" key="2">
    <source>
        <dbReference type="ARBA" id="ARBA00009634"/>
    </source>
</evidence>
<dbReference type="Pfam" id="PF13676">
    <property type="entry name" value="TIR_2"/>
    <property type="match status" value="2"/>
</dbReference>
<dbReference type="Pfam" id="PF13855">
    <property type="entry name" value="LRR_8"/>
    <property type="match status" value="1"/>
</dbReference>
<dbReference type="PROSITE" id="PS51450">
    <property type="entry name" value="LRR"/>
    <property type="match status" value="2"/>
</dbReference>
<proteinExistence type="inferred from homology"/>
<dbReference type="GO" id="GO:0038023">
    <property type="term" value="F:signaling receptor activity"/>
    <property type="evidence" value="ECO:0007669"/>
    <property type="project" value="TreeGrafter"/>
</dbReference>
<feature type="transmembrane region" description="Helical" evidence="8">
    <location>
        <begin position="716"/>
        <end position="739"/>
    </location>
</feature>
<gene>
    <name evidence="11" type="ORF">O3G_MSEX010170</name>
</gene>
<feature type="signal peptide" evidence="9">
    <location>
        <begin position="1"/>
        <end position="22"/>
    </location>
</feature>
<evidence type="ECO:0000256" key="9">
    <source>
        <dbReference type="SAM" id="SignalP"/>
    </source>
</evidence>
<evidence type="ECO:0000259" key="10">
    <source>
        <dbReference type="PROSITE" id="PS50104"/>
    </source>
</evidence>
<reference evidence="11" key="1">
    <citation type="journal article" date="2016" name="Insect Biochem. Mol. Biol.">
        <title>Multifaceted biological insights from a draft genome sequence of the tobacco hornworm moth, Manduca sexta.</title>
        <authorList>
            <person name="Kanost M.R."/>
            <person name="Arrese E.L."/>
            <person name="Cao X."/>
            <person name="Chen Y.R."/>
            <person name="Chellapilla S."/>
            <person name="Goldsmith M.R."/>
            <person name="Grosse-Wilde E."/>
            <person name="Heckel D.G."/>
            <person name="Herndon N."/>
            <person name="Jiang H."/>
            <person name="Papanicolaou A."/>
            <person name="Qu J."/>
            <person name="Soulages J.L."/>
            <person name="Vogel H."/>
            <person name="Walters J."/>
            <person name="Waterhouse R.M."/>
            <person name="Ahn S.J."/>
            <person name="Almeida F.C."/>
            <person name="An C."/>
            <person name="Aqrawi P."/>
            <person name="Bretschneider A."/>
            <person name="Bryant W.B."/>
            <person name="Bucks S."/>
            <person name="Chao H."/>
            <person name="Chevignon G."/>
            <person name="Christen J.M."/>
            <person name="Clarke D.F."/>
            <person name="Dittmer N.T."/>
            <person name="Ferguson L.C.F."/>
            <person name="Garavelou S."/>
            <person name="Gordon K.H.J."/>
            <person name="Gunaratna R.T."/>
            <person name="Han Y."/>
            <person name="Hauser F."/>
            <person name="He Y."/>
            <person name="Heidel-Fischer H."/>
            <person name="Hirsh A."/>
            <person name="Hu Y."/>
            <person name="Jiang H."/>
            <person name="Kalra D."/>
            <person name="Klinner C."/>
            <person name="Konig C."/>
            <person name="Kovar C."/>
            <person name="Kroll A.R."/>
            <person name="Kuwar S.S."/>
            <person name="Lee S.L."/>
            <person name="Lehman R."/>
            <person name="Li K."/>
            <person name="Li Z."/>
            <person name="Liang H."/>
            <person name="Lovelace S."/>
            <person name="Lu Z."/>
            <person name="Mansfield J.H."/>
            <person name="McCulloch K.J."/>
            <person name="Mathew T."/>
            <person name="Morton B."/>
            <person name="Muzny D.M."/>
            <person name="Neunemann D."/>
            <person name="Ongeri F."/>
            <person name="Pauchet Y."/>
            <person name="Pu L.L."/>
            <person name="Pyrousis I."/>
            <person name="Rao X.J."/>
            <person name="Redding A."/>
            <person name="Roesel C."/>
            <person name="Sanchez-Gracia A."/>
            <person name="Schaack S."/>
            <person name="Shukla A."/>
            <person name="Tetreau G."/>
            <person name="Wang Y."/>
            <person name="Xiong G.H."/>
            <person name="Traut W."/>
            <person name="Walsh T.K."/>
            <person name="Worley K.C."/>
            <person name="Wu D."/>
            <person name="Wu W."/>
            <person name="Wu Y.Q."/>
            <person name="Zhang X."/>
            <person name="Zou Z."/>
            <person name="Zucker H."/>
            <person name="Briscoe A.D."/>
            <person name="Burmester T."/>
            <person name="Clem R.J."/>
            <person name="Feyereisen R."/>
            <person name="Grimmelikhuijzen C.J.P."/>
            <person name="Hamodrakas S.J."/>
            <person name="Hansson B.S."/>
            <person name="Huguet E."/>
            <person name="Jermiin L.S."/>
            <person name="Lan Q."/>
            <person name="Lehman H.K."/>
            <person name="Lorenzen M."/>
            <person name="Merzendorfer H."/>
            <person name="Michalopoulos I."/>
            <person name="Morton D.B."/>
            <person name="Muthukrishnan S."/>
            <person name="Oakeshott J.G."/>
            <person name="Palmer W."/>
            <person name="Park Y."/>
            <person name="Passarelli A.L."/>
            <person name="Rozas J."/>
            <person name="Schwartz L.M."/>
            <person name="Smith W."/>
            <person name="Southgate A."/>
            <person name="Vilcinskas A."/>
            <person name="Vogt R."/>
            <person name="Wang P."/>
            <person name="Werren J."/>
            <person name="Yu X.Q."/>
            <person name="Zhou J.J."/>
            <person name="Brown S.J."/>
            <person name="Scherer S.E."/>
            <person name="Richards S."/>
            <person name="Blissard G.W."/>
        </authorList>
    </citation>
    <scope>NUCLEOTIDE SEQUENCE</scope>
</reference>
<comment type="caution">
    <text evidence="11">The sequence shown here is derived from an EMBL/GenBank/DDBJ whole genome shotgun (WGS) entry which is preliminary data.</text>
</comment>
<dbReference type="PANTHER" id="PTHR24365">
    <property type="entry name" value="TOLL-LIKE RECEPTOR"/>
    <property type="match status" value="1"/>
</dbReference>
<keyword evidence="4 9" id="KW-0732">Signal</keyword>
<evidence type="ECO:0000256" key="4">
    <source>
        <dbReference type="ARBA" id="ARBA00022729"/>
    </source>
</evidence>
<dbReference type="GO" id="GO:0005886">
    <property type="term" value="C:plasma membrane"/>
    <property type="evidence" value="ECO:0007669"/>
    <property type="project" value="TreeGrafter"/>
</dbReference>
<dbReference type="GO" id="GO:0007165">
    <property type="term" value="P:signal transduction"/>
    <property type="evidence" value="ECO:0007669"/>
    <property type="project" value="InterPro"/>
</dbReference>
<protein>
    <recommendedName>
        <fullName evidence="10">TIR domain-containing protein</fullName>
    </recommendedName>
</protein>
<evidence type="ECO:0000313" key="12">
    <source>
        <dbReference type="Proteomes" id="UP000791440"/>
    </source>
</evidence>
<feature type="domain" description="TIR" evidence="10">
    <location>
        <begin position="1503"/>
        <end position="1640"/>
    </location>
</feature>
<evidence type="ECO:0000256" key="7">
    <source>
        <dbReference type="SAM" id="MobiDB-lite"/>
    </source>
</evidence>
<comment type="subcellular location">
    <subcellularLocation>
        <location evidence="1">Membrane</location>
    </subcellularLocation>
</comment>
<dbReference type="InterPro" id="IPR003591">
    <property type="entry name" value="Leu-rich_rpt_typical-subtyp"/>
</dbReference>
<reference evidence="11" key="2">
    <citation type="submission" date="2020-12" db="EMBL/GenBank/DDBJ databases">
        <authorList>
            <person name="Kanost M."/>
        </authorList>
    </citation>
    <scope>NUCLEOTIDE SEQUENCE</scope>
</reference>
<evidence type="ECO:0000256" key="5">
    <source>
        <dbReference type="ARBA" id="ARBA00022989"/>
    </source>
</evidence>
<dbReference type="Proteomes" id="UP000791440">
    <property type="component" value="Unassembled WGS sequence"/>
</dbReference>
<evidence type="ECO:0000256" key="1">
    <source>
        <dbReference type="ARBA" id="ARBA00004370"/>
    </source>
</evidence>
<keyword evidence="6 8" id="KW-0472">Membrane</keyword>
<accession>A0A921ZFW1</accession>
<evidence type="ECO:0000256" key="6">
    <source>
        <dbReference type="ARBA" id="ARBA00023136"/>
    </source>
</evidence>
<evidence type="ECO:0000256" key="8">
    <source>
        <dbReference type="SAM" id="Phobius"/>
    </source>
</evidence>
<dbReference type="PANTHER" id="PTHR24365:SF541">
    <property type="entry name" value="PROTEIN TOLL-RELATED"/>
    <property type="match status" value="1"/>
</dbReference>
<dbReference type="InterPro" id="IPR000157">
    <property type="entry name" value="TIR_dom"/>
</dbReference>
<dbReference type="InterPro" id="IPR001611">
    <property type="entry name" value="Leu-rich_rpt"/>
</dbReference>
<dbReference type="SMART" id="SM00369">
    <property type="entry name" value="LRR_TYP"/>
    <property type="match status" value="8"/>
</dbReference>
<dbReference type="Pfam" id="PF00560">
    <property type="entry name" value="LRR_1"/>
    <property type="match status" value="1"/>
</dbReference>
<dbReference type="EMBL" id="JH668537">
    <property type="protein sequence ID" value="KAG6457197.1"/>
    <property type="molecule type" value="Genomic_DNA"/>
</dbReference>
<feature type="chain" id="PRO_5037802458" description="TIR domain-containing protein" evidence="9">
    <location>
        <begin position="23"/>
        <end position="1701"/>
    </location>
</feature>
<name>A0A921ZFW1_MANSE</name>
<sequence length="1701" mass="189803">MQARRWCAALLLMQTLSWLGVSKIIPRPECAPVADCQLIRNYITYEYAQFYFNVSGHEVVFIYHDKTYEVELSCNYIAMDNAMLPRFSTTLSVYVMVVNECALPRSGSIDAAVGALNINILSELTLNKFQEPAVITRTHLTGLQRLQKLVLYGNSNTSLAPGALAALSAASALKFLVLHTVRVPAADLARLPSSLQELELWDMGVASMHLDSSVNLTLLLVIDTHYPVVVNVSNAVALRDLHINTPSTVLTEDALPSSLNSLLLRRWNETHPVPKTRCALLQVLNVIGTDNATYPVSLPDEWLSNCGQLWYLKMESVPISGVLPARMLAKTTALKVITIRNCNLTALPSGLLDDTLNLATLDLSNNQLASLPRELFEHTKFLRNLILSNNQLTSEVVEALSTVTSLVKLKLSNNNRIGDLCSHDSVSAGPSPLSSLTRLNDLYLSNTGVSHVCSDWLEKLTYLTDLYLSDNPITLYNLADLQFRRMHKGARVYLGHFKQQFTRTDYELARNNNIEAVVTLSGSLECDCNSYWAAQVFRMKAWRASSSMIFCEKKPVIEVDPDTFTCLDPAKCAKLADSCTCRIRDDIQYKQVVIVHCSGLAEFPRLPQTMDKWILHLPHNNISYIAAADVSPNIVELDLRNNSIKKIDVQASAKLAIVRLQLGGNPIECDCEALKLLAPLFKPDSKLLDRKNVKCENDTQITLTMLKLCTKSSNGLVYLLFLLLLLAFVVTGLLARTAIRLRIKMILMRLGWMSRLLEPADDDRPYDAFVSFAHEDEELVMEQLAARLESGSRPYRLCLHYRDWAPGEWIPAQIAASVRASRRTVAVVSAHYLQSGWALAEIREATAASLQEGVPRLIIVLLDETDRLMLDIDPELRAYVRNNTYVRWHDPWFWEKLKQALPPPREQRSQIAPSLPALARTHDSLTLRTYSPRERHEVKFEHSIGNDVDVELSCNYIAMDNAMLPRFSMIFPVKIVKFRECALPKSESFASAVVALNMTGFSQLILDKFQEPAVITRAHLTGLQRLEKLVLYGNSNTSLAPGALAALSAASALKFLVLRTVRVPAADLARLPSSLQELELWDVGAASMHLDSSFNLKKLNVFDNYYPVVVNVSNAVALRDLNINTPSTVLTEDALPSSLNSLELAGWNETHPVPKTRCAQLEGLVILGTNNDAYPVTLPDEWLSNCGQLTDLEMDSVPISAVLPVRMLANAIRLKTITIRNCNLTALPSGLLDDTLNLITLDLSNNQLTSLPRFAVVTLSGSLECDCNSYWAAQVFRMKAWRASSSMIYCEKKPVIEVDPDTFTCLEPAKCATLADSCTCRIRDDIQYKQVVVVHCSGLAEFPRLPPTTDKWILHLPHNNISYLAAADVSPNIVELDLRNNSIKNIDVQASAKLAFVRLQLGGNPIECDCEALKLLAPLLKPDSKLLDRKDVKCENDAQITLAMLKLCTKSSNGLMYLLFLLLLLAFVVTGLLARTAIRLRIKMILMRLGWMSRLLEPADDDRPYDAFVSFAHEDEELVMEQLAARLESGSRPYRLCLHYRDWAPGEWIPAQIAASVRASRRTVAVVSAHYLQSGWALAEIREATAASLQEGMPRLIIVLLDETDRLMLDIDPELHAYVRNNTYVRWHDPWFWEKLKQALPPPREQRSPIAPSLPALALSHDSLTLRTYSPRESDPAPAAKPAHTPHETDEPAPGASPCYK</sequence>
<feature type="domain" description="TIR" evidence="10">
    <location>
        <begin position="764"/>
        <end position="901"/>
    </location>
</feature>
<dbReference type="SMART" id="SM00255">
    <property type="entry name" value="TIR"/>
    <property type="match status" value="2"/>
</dbReference>
<feature type="transmembrane region" description="Helical" evidence="8">
    <location>
        <begin position="1455"/>
        <end position="1478"/>
    </location>
</feature>
<comment type="similarity">
    <text evidence="2">Belongs to the Toll-like receptor family.</text>
</comment>
<feature type="region of interest" description="Disordered" evidence="7">
    <location>
        <begin position="1665"/>
        <end position="1701"/>
    </location>
</feature>
<keyword evidence="5 8" id="KW-1133">Transmembrane helix</keyword>
<organism evidence="11 12">
    <name type="scientific">Manduca sexta</name>
    <name type="common">Tobacco hawkmoth</name>
    <name type="synonym">Tobacco hornworm</name>
    <dbReference type="NCBI Taxonomy" id="7130"/>
    <lineage>
        <taxon>Eukaryota</taxon>
        <taxon>Metazoa</taxon>
        <taxon>Ecdysozoa</taxon>
        <taxon>Arthropoda</taxon>
        <taxon>Hexapoda</taxon>
        <taxon>Insecta</taxon>
        <taxon>Pterygota</taxon>
        <taxon>Neoptera</taxon>
        <taxon>Endopterygota</taxon>
        <taxon>Lepidoptera</taxon>
        <taxon>Glossata</taxon>
        <taxon>Ditrysia</taxon>
        <taxon>Bombycoidea</taxon>
        <taxon>Sphingidae</taxon>
        <taxon>Sphinginae</taxon>
        <taxon>Sphingini</taxon>
        <taxon>Manduca</taxon>
    </lineage>
</organism>
<keyword evidence="3 8" id="KW-0812">Transmembrane</keyword>
<evidence type="ECO:0000313" key="11">
    <source>
        <dbReference type="EMBL" id="KAG6457197.1"/>
    </source>
</evidence>